<dbReference type="VEuPathDB" id="FungiDB:PLEOSDRAFT_170708"/>
<feature type="compositionally biased region" description="Basic and acidic residues" evidence="1">
    <location>
        <begin position="323"/>
        <end position="334"/>
    </location>
</feature>
<dbReference type="AlphaFoldDB" id="A0A067N1W5"/>
<dbReference type="Proteomes" id="UP000027073">
    <property type="component" value="Unassembled WGS sequence"/>
</dbReference>
<reference evidence="3" key="1">
    <citation type="journal article" date="2014" name="Proc. Natl. Acad. Sci. U.S.A.">
        <title>Extensive sampling of basidiomycete genomes demonstrates inadequacy of the white-rot/brown-rot paradigm for wood decay fungi.</title>
        <authorList>
            <person name="Riley R."/>
            <person name="Salamov A.A."/>
            <person name="Brown D.W."/>
            <person name="Nagy L.G."/>
            <person name="Floudas D."/>
            <person name="Held B.W."/>
            <person name="Levasseur A."/>
            <person name="Lombard V."/>
            <person name="Morin E."/>
            <person name="Otillar R."/>
            <person name="Lindquist E.A."/>
            <person name="Sun H."/>
            <person name="LaButti K.M."/>
            <person name="Schmutz J."/>
            <person name="Jabbour D."/>
            <person name="Luo H."/>
            <person name="Baker S.E."/>
            <person name="Pisabarro A.G."/>
            <person name="Walton J.D."/>
            <person name="Blanchette R.A."/>
            <person name="Henrissat B."/>
            <person name="Martin F."/>
            <person name="Cullen D."/>
            <person name="Hibbett D.S."/>
            <person name="Grigoriev I.V."/>
        </authorList>
    </citation>
    <scope>NUCLEOTIDE SEQUENCE [LARGE SCALE GENOMIC DNA]</scope>
    <source>
        <strain evidence="3">PC15</strain>
    </source>
</reference>
<evidence type="ECO:0000313" key="3">
    <source>
        <dbReference type="Proteomes" id="UP000027073"/>
    </source>
</evidence>
<dbReference type="InParanoid" id="A0A067N1W5"/>
<dbReference type="EMBL" id="KL198015">
    <property type="protein sequence ID" value="KDQ22008.1"/>
    <property type="molecule type" value="Genomic_DNA"/>
</dbReference>
<evidence type="ECO:0000256" key="1">
    <source>
        <dbReference type="SAM" id="MobiDB-lite"/>
    </source>
</evidence>
<feature type="region of interest" description="Disordered" evidence="1">
    <location>
        <begin position="298"/>
        <end position="339"/>
    </location>
</feature>
<accession>A0A067N1W5</accession>
<evidence type="ECO:0000313" key="2">
    <source>
        <dbReference type="EMBL" id="KDQ22008.1"/>
    </source>
</evidence>
<sequence>MNSFDAKKGLLTIYKSYIEGIEIRFDCSWSPESAVSFHAVRKNSTRLFSKKNCPKAFRWTLRQRKQIWDDIVIQCAKDGHERSDVVATWDIIADMATQAKYDRQGEAHIAIKHMFAFGTSTCCVLVRRRKLERKELTLDQTGGERTIIDDMCEAAAPHASDYRHTEIKSIERGLSRADLDGEFTKPQTRVIRHRGPTPSESRARPCFLMVHLSINSWAPRDGRPSFIGKCFPISQQLPPRSPLEHVQISQAALSLAAPFSLAVDGAHHSILINYINTMRDGYFDAIYGGNVGGTNNTNSTSSWSAEGWGQKARLTSSEEDEAPHEKNQREEQSRSCRRPALARAPIPTFGFQRSTFNPSEYPTHTTYFMDPIACTTSRNFSAKSELGEFRNKASTWLRILPLVLTQAGSDAYAQRRGRRDRRGSIDRTGSYIIGVPGSLPFNISIFRLELLTERTQYTVHKRHQHDIPR</sequence>
<name>A0A067N1W5_PLEO1</name>
<gene>
    <name evidence="2" type="ORF">PLEOSDRAFT_170708</name>
</gene>
<proteinExistence type="predicted"/>
<dbReference type="HOGENOM" id="CLU_582801_0_0_1"/>
<organism evidence="2 3">
    <name type="scientific">Pleurotus ostreatus (strain PC15)</name>
    <name type="common">Oyster mushroom</name>
    <dbReference type="NCBI Taxonomy" id="1137138"/>
    <lineage>
        <taxon>Eukaryota</taxon>
        <taxon>Fungi</taxon>
        <taxon>Dikarya</taxon>
        <taxon>Basidiomycota</taxon>
        <taxon>Agaricomycotina</taxon>
        <taxon>Agaricomycetes</taxon>
        <taxon>Agaricomycetidae</taxon>
        <taxon>Agaricales</taxon>
        <taxon>Pleurotineae</taxon>
        <taxon>Pleurotaceae</taxon>
        <taxon>Pleurotus</taxon>
    </lineage>
</organism>
<protein>
    <submittedName>
        <fullName evidence="2">Uncharacterized protein</fullName>
    </submittedName>
</protein>